<dbReference type="AlphaFoldDB" id="A0A0B1S8S0"/>
<evidence type="ECO:0000313" key="3">
    <source>
        <dbReference type="Proteomes" id="UP000053660"/>
    </source>
</evidence>
<name>A0A0B1S8S0_OESDE</name>
<organism evidence="2 3">
    <name type="scientific">Oesophagostomum dentatum</name>
    <name type="common">Nodular worm</name>
    <dbReference type="NCBI Taxonomy" id="61180"/>
    <lineage>
        <taxon>Eukaryota</taxon>
        <taxon>Metazoa</taxon>
        <taxon>Ecdysozoa</taxon>
        <taxon>Nematoda</taxon>
        <taxon>Chromadorea</taxon>
        <taxon>Rhabditida</taxon>
        <taxon>Rhabditina</taxon>
        <taxon>Rhabditomorpha</taxon>
        <taxon>Strongyloidea</taxon>
        <taxon>Strongylidae</taxon>
        <taxon>Oesophagostomum</taxon>
    </lineage>
</organism>
<evidence type="ECO:0000256" key="1">
    <source>
        <dbReference type="SAM" id="MobiDB-lite"/>
    </source>
</evidence>
<reference evidence="2 3" key="1">
    <citation type="submission" date="2014-03" db="EMBL/GenBank/DDBJ databases">
        <title>Draft genome of the hookworm Oesophagostomum dentatum.</title>
        <authorList>
            <person name="Mitreva M."/>
        </authorList>
    </citation>
    <scope>NUCLEOTIDE SEQUENCE [LARGE SCALE GENOMIC DNA]</scope>
    <source>
        <strain evidence="2 3">OD-Hann</strain>
    </source>
</reference>
<feature type="region of interest" description="Disordered" evidence="1">
    <location>
        <begin position="162"/>
        <end position="248"/>
    </location>
</feature>
<feature type="compositionally biased region" description="Polar residues" evidence="1">
    <location>
        <begin position="162"/>
        <end position="189"/>
    </location>
</feature>
<dbReference type="Proteomes" id="UP000053660">
    <property type="component" value="Unassembled WGS sequence"/>
</dbReference>
<proteinExistence type="predicted"/>
<protein>
    <recommendedName>
        <fullName evidence="4">MADF domain-containing protein</fullName>
    </recommendedName>
</protein>
<evidence type="ECO:0000313" key="2">
    <source>
        <dbReference type="EMBL" id="KHJ79605.1"/>
    </source>
</evidence>
<evidence type="ECO:0008006" key="4">
    <source>
        <dbReference type="Google" id="ProtNLM"/>
    </source>
</evidence>
<keyword evidence="3" id="KW-1185">Reference proteome</keyword>
<sequence>MDTDSNDNAADSTVSIANTLADTRDAKLRDKIAFVRAIAKRQDVIFCDAVNSKTKEEAWKEVAKEVEDLGLKSFAAFFISRELDQLVLGIVNKFNVRPSNDYHVEQMLYDMITEDSELVEVNSRVQHPEIKLEPPPSTSVDAPAASALTSSLSQLVALPHSSSVVSQSQKPEPSAISSPTVSTKNTEIGTSVHLRSAEEATNGSFPRDRSQETKPSVDGAVQVSISPPEASSTPLVPAKRPRITEQSK</sequence>
<gene>
    <name evidence="2" type="ORF">OESDEN_20743</name>
</gene>
<feature type="compositionally biased region" description="Polar residues" evidence="1">
    <location>
        <begin position="223"/>
        <end position="234"/>
    </location>
</feature>
<accession>A0A0B1S8S0</accession>
<dbReference type="EMBL" id="KN604143">
    <property type="protein sequence ID" value="KHJ79605.1"/>
    <property type="molecule type" value="Genomic_DNA"/>
</dbReference>
<dbReference type="OrthoDB" id="5806225at2759"/>